<dbReference type="InterPro" id="IPR057253">
    <property type="entry name" value="CoiA-like_N"/>
</dbReference>
<sequence length="316" mass="37580">MLTALNQDSQLINLLTQEVKKSDTFNCPGCGGQVRLKAGKIMRRHFAHVSLKACHYFHENESAQHLELKSSLYSWLQKESQVEMEAHLPELNQIADLLVDGKLALEVQCSPLSITRLQERTQSYHAKDYQVIWLLGRDLWLKDRLTSLQKQFLRFSQNMGFHLWELNLERKLLRLHYLIHEDWHGRVHYLTKSFPFFKGSLVAIFRQPYAKQSLSFFKGQLDQNLKMYIAKQLYYQTPLWMEKQRQAYEKGENLLTKSLDDFYPQIRPPQSNIGFAQIREDVELYQKNFFHYYEKQNNKQEQMVYPPVFYYGNLGD</sequence>
<accession>A0A0E3WF19</accession>
<keyword evidence="4" id="KW-1185">Reference proteome</keyword>
<dbReference type="STRING" id="1608583.BN1356_01067"/>
<reference evidence="4" key="1">
    <citation type="submission" date="2015-03" db="EMBL/GenBank/DDBJ databases">
        <authorList>
            <person name="Urmite Genomes"/>
        </authorList>
    </citation>
    <scope>NUCLEOTIDE SEQUENCE [LARGE SCALE GENOMIC DNA]</scope>
    <source>
        <strain evidence="4">FF10</strain>
    </source>
</reference>
<evidence type="ECO:0000313" key="3">
    <source>
        <dbReference type="EMBL" id="CQR24710.1"/>
    </source>
</evidence>
<dbReference type="PIRSF" id="PIRSF007487">
    <property type="entry name" value="Competence-induced_CoiA_bac"/>
    <property type="match status" value="1"/>
</dbReference>
<dbReference type="InterPro" id="IPR021176">
    <property type="entry name" value="Competence-induced_CoiA"/>
</dbReference>
<dbReference type="AlphaFoldDB" id="A0A0E3WF19"/>
<dbReference type="Proteomes" id="UP000198604">
    <property type="component" value="Unassembled WGS sequence"/>
</dbReference>
<name>A0A0E3WF19_9STRE</name>
<evidence type="ECO:0000259" key="2">
    <source>
        <dbReference type="Pfam" id="PF25164"/>
    </source>
</evidence>
<evidence type="ECO:0000259" key="1">
    <source>
        <dbReference type="Pfam" id="PF06054"/>
    </source>
</evidence>
<dbReference type="RefSeq" id="WP_093650327.1">
    <property type="nucleotide sequence ID" value="NZ_CTEN01000002.1"/>
</dbReference>
<organism evidence="3 4">
    <name type="scientific">Streptococcus varani</name>
    <dbReference type="NCBI Taxonomy" id="1608583"/>
    <lineage>
        <taxon>Bacteria</taxon>
        <taxon>Bacillati</taxon>
        <taxon>Bacillota</taxon>
        <taxon>Bacilli</taxon>
        <taxon>Lactobacillales</taxon>
        <taxon>Streptococcaceae</taxon>
        <taxon>Streptococcus</taxon>
    </lineage>
</organism>
<gene>
    <name evidence="3" type="ORF">BN1356_01067</name>
</gene>
<dbReference type="Pfam" id="PF06054">
    <property type="entry name" value="CoiA_nuc"/>
    <property type="match status" value="1"/>
</dbReference>
<feature type="domain" description="Competence protein CoiA nuclease-like" evidence="1">
    <location>
        <begin position="61"/>
        <end position="179"/>
    </location>
</feature>
<dbReference type="InterPro" id="IPR010330">
    <property type="entry name" value="CoiA_nuc"/>
</dbReference>
<evidence type="ECO:0000313" key="4">
    <source>
        <dbReference type="Proteomes" id="UP000198604"/>
    </source>
</evidence>
<feature type="domain" description="Competence protein CoiA-like N-terminal" evidence="2">
    <location>
        <begin position="17"/>
        <end position="57"/>
    </location>
</feature>
<dbReference type="Pfam" id="PF25164">
    <property type="entry name" value="CoiA_N"/>
    <property type="match status" value="1"/>
</dbReference>
<protein>
    <submittedName>
        <fullName evidence="3">Competence protein</fullName>
    </submittedName>
</protein>
<dbReference type="EMBL" id="CTEN01000002">
    <property type="protein sequence ID" value="CQR24710.1"/>
    <property type="molecule type" value="Genomic_DNA"/>
</dbReference>
<proteinExistence type="predicted"/>
<dbReference type="OrthoDB" id="3784230at2"/>